<evidence type="ECO:0000256" key="1">
    <source>
        <dbReference type="ARBA" id="ARBA00023015"/>
    </source>
</evidence>
<keyword evidence="3" id="KW-0804">Transcription</keyword>
<evidence type="ECO:0000256" key="2">
    <source>
        <dbReference type="ARBA" id="ARBA00023125"/>
    </source>
</evidence>
<protein>
    <recommendedName>
        <fullName evidence="5">HTH araC/xylS-type domain-containing protein</fullName>
    </recommendedName>
</protein>
<gene>
    <name evidence="6" type="ORF">MU1_10790</name>
</gene>
<dbReference type="PROSITE" id="PS00041">
    <property type="entry name" value="HTH_ARAC_FAMILY_1"/>
    <property type="match status" value="1"/>
</dbReference>
<evidence type="ECO:0000256" key="3">
    <source>
        <dbReference type="ARBA" id="ARBA00023163"/>
    </source>
</evidence>
<dbReference type="PROSITE" id="PS01124">
    <property type="entry name" value="HTH_ARAC_FAMILY_2"/>
    <property type="match status" value="1"/>
</dbReference>
<dbReference type="Gene3D" id="1.10.10.60">
    <property type="entry name" value="Homeodomain-like"/>
    <property type="match status" value="2"/>
</dbReference>
<evidence type="ECO:0000256" key="4">
    <source>
        <dbReference type="SAM" id="Phobius"/>
    </source>
</evidence>
<feature type="transmembrane region" description="Helical" evidence="4">
    <location>
        <begin position="17"/>
        <end position="40"/>
    </location>
</feature>
<feature type="transmembrane region" description="Helical" evidence="4">
    <location>
        <begin position="303"/>
        <end position="324"/>
    </location>
</feature>
<evidence type="ECO:0000313" key="7">
    <source>
        <dbReference type="Proteomes" id="UP001157114"/>
    </source>
</evidence>
<dbReference type="EMBL" id="BSSQ01000004">
    <property type="protein sequence ID" value="GLX66735.1"/>
    <property type="molecule type" value="Genomic_DNA"/>
</dbReference>
<dbReference type="Gene3D" id="6.10.340.10">
    <property type="match status" value="1"/>
</dbReference>
<name>A0ABQ6G8C7_9BACL</name>
<dbReference type="InterPro" id="IPR009057">
    <property type="entry name" value="Homeodomain-like_sf"/>
</dbReference>
<dbReference type="InterPro" id="IPR041522">
    <property type="entry name" value="CdaR_GGDEF"/>
</dbReference>
<dbReference type="SMART" id="SM00342">
    <property type="entry name" value="HTH_ARAC"/>
    <property type="match status" value="1"/>
</dbReference>
<sequence>MISLIRLAFSNFKFRSLFFRILFLLVLLVVVTVFAVGMLANRYSQNVVKAEVKQSSFQMLEQTRRLMDTILNDVDQITIRLAQNQAFSEAMEAGSNGPSEADVDEIKSYLLDSYVTSPYIESIYAYYAASDQVQSALIGPVKSGETDDTDWLSYYRKMSRTEGKWLVRNYPDENKNLSQTQVTLIRTTPWASSPVKGAIVVNMNQQALFQIPSFRLMRQGEEIWMVSPDSSLAFNSNTGGQVPSDEFAVIQNKLGSDISAFTTDFRGSEFSFTAVSSPYTGWKYVDLIPNSSLYKSSNEIQRFMLILMAISIVIAVLAAFYLTLRIYSPIHSLVQMVNNKKDWKSAVPLRERSEMAMLFSAFISMKEQGAEMESQLKENWPVLQQSFLLQLIHERTKLHEERFAKFEYYQLPVSRNGFFVMVIRIDNYHGYINKYESFDQSLIRYFIAKLAGELSSPLCRSYSLHTESRDVILICNPDKSMDLEAFYEEARALADRILAAVREYLQLTVSIGIGELKLEAGDISASYHEAIEALESRAFKGYGSIAPSWISLDKKPVDHLLIRRLSELKREIVLMIREEPSEKFEDELRRLREVAEGAEGLPFPLIQHAYFQLIIEVFHRSVDLGLPLQSDNELALLQEKLLRLETVDDVVLAAQQYIRETNRRFCAEKRNGPESVAKQILEYIQNNFDKEISLGGIADQLHLDPSYVSRLFKQEISVTFMDYVISLRLEKTKELLKTSEMTVKDIGASVGYANQRSFNRIFKKVEGMTPGEYRDIHAPKKLNQDEIY</sequence>
<dbReference type="Pfam" id="PF17853">
    <property type="entry name" value="GGDEF_2"/>
    <property type="match status" value="1"/>
</dbReference>
<dbReference type="SUPFAM" id="SSF46689">
    <property type="entry name" value="Homeodomain-like"/>
    <property type="match status" value="2"/>
</dbReference>
<feature type="domain" description="HTH araC/xylS-type" evidence="5">
    <location>
        <begin position="678"/>
        <end position="776"/>
    </location>
</feature>
<reference evidence="6 7" key="1">
    <citation type="submission" date="2023-03" db="EMBL/GenBank/DDBJ databases">
        <title>Draft genome sequence of the bacteria which degrade cell wall of Tricholomamatutake.</title>
        <authorList>
            <person name="Konishi Y."/>
            <person name="Fukuta Y."/>
            <person name="Shirasaka N."/>
        </authorList>
    </citation>
    <scope>NUCLEOTIDE SEQUENCE [LARGE SCALE GENOMIC DNA]</scope>
    <source>
        <strain evidence="7">mu1</strain>
    </source>
</reference>
<evidence type="ECO:0000313" key="6">
    <source>
        <dbReference type="EMBL" id="GLX66735.1"/>
    </source>
</evidence>
<keyword evidence="7" id="KW-1185">Reference proteome</keyword>
<keyword evidence="4" id="KW-1133">Transmembrane helix</keyword>
<dbReference type="PANTHER" id="PTHR43280:SF28">
    <property type="entry name" value="HTH-TYPE TRANSCRIPTIONAL ACTIVATOR RHAS"/>
    <property type="match status" value="1"/>
</dbReference>
<dbReference type="RefSeq" id="WP_284237449.1">
    <property type="nucleotide sequence ID" value="NZ_BSSQ01000004.1"/>
</dbReference>
<keyword evidence="4" id="KW-0472">Membrane</keyword>
<keyword evidence="2" id="KW-0238">DNA-binding</keyword>
<dbReference type="PRINTS" id="PR00032">
    <property type="entry name" value="HTHARAC"/>
</dbReference>
<dbReference type="InterPro" id="IPR018062">
    <property type="entry name" value="HTH_AraC-typ_CS"/>
</dbReference>
<organism evidence="6 7">
    <name type="scientific">Paenibacillus glycanilyticus</name>
    <dbReference type="NCBI Taxonomy" id="126569"/>
    <lineage>
        <taxon>Bacteria</taxon>
        <taxon>Bacillati</taxon>
        <taxon>Bacillota</taxon>
        <taxon>Bacilli</taxon>
        <taxon>Bacillales</taxon>
        <taxon>Paenibacillaceae</taxon>
        <taxon>Paenibacillus</taxon>
    </lineage>
</organism>
<evidence type="ECO:0000259" key="5">
    <source>
        <dbReference type="PROSITE" id="PS01124"/>
    </source>
</evidence>
<keyword evidence="1" id="KW-0805">Transcription regulation</keyword>
<dbReference type="InterPro" id="IPR020449">
    <property type="entry name" value="Tscrpt_reg_AraC-type_HTH"/>
</dbReference>
<dbReference type="Proteomes" id="UP001157114">
    <property type="component" value="Unassembled WGS sequence"/>
</dbReference>
<keyword evidence="4" id="KW-0812">Transmembrane</keyword>
<dbReference type="PANTHER" id="PTHR43280">
    <property type="entry name" value="ARAC-FAMILY TRANSCRIPTIONAL REGULATOR"/>
    <property type="match status" value="1"/>
</dbReference>
<comment type="caution">
    <text evidence="6">The sequence shown here is derived from an EMBL/GenBank/DDBJ whole genome shotgun (WGS) entry which is preliminary data.</text>
</comment>
<accession>A0ABQ6G8C7</accession>
<dbReference type="InterPro" id="IPR018060">
    <property type="entry name" value="HTH_AraC"/>
</dbReference>
<proteinExistence type="predicted"/>
<dbReference type="Pfam" id="PF12833">
    <property type="entry name" value="HTH_18"/>
    <property type="match status" value="1"/>
</dbReference>